<dbReference type="EnsemblPlants" id="Pp3c8_24390V3.6">
    <property type="protein sequence ID" value="Pp3c8_24390V3.6"/>
    <property type="gene ID" value="Pp3c8_24390"/>
</dbReference>
<dbReference type="PANTHER" id="PTHR48146:SF2">
    <property type="entry name" value="K-STIMULATED PYROPHOSPHATE-ENERGIZED SODIUM PUMP PROTEIN"/>
    <property type="match status" value="1"/>
</dbReference>
<evidence type="ECO:0000313" key="2">
    <source>
        <dbReference type="EnsemblPlants" id="Pp3c8_24390V3.1"/>
    </source>
</evidence>
<dbReference type="GeneID" id="112285875"/>
<dbReference type="RefSeq" id="XP_024382953.1">
    <property type="nucleotide sequence ID" value="XM_024527185.2"/>
</dbReference>
<dbReference type="FunCoup" id="A0A2K1K8K8">
    <property type="interactions" value="972"/>
</dbReference>
<dbReference type="AlphaFoldDB" id="A0A2K1K8K8"/>
<dbReference type="Gramene" id="Pp3c8_24390V3.4">
    <property type="protein sequence ID" value="Pp3c8_24390V3.4"/>
    <property type="gene ID" value="Pp3c8_24390"/>
</dbReference>
<dbReference type="EnsemblPlants" id="Pp3c8_24390V3.9">
    <property type="protein sequence ID" value="Pp3c8_24390V3.9"/>
    <property type="gene ID" value="Pp3c8_24390"/>
</dbReference>
<dbReference type="Gramene" id="Pp3c8_24390V3.5">
    <property type="protein sequence ID" value="Pp3c8_24390V3.5"/>
    <property type="gene ID" value="Pp3c8_24390"/>
</dbReference>
<dbReference type="OrthoDB" id="19610at2759"/>
<dbReference type="EnsemblPlants" id="Pp3c8_24390V3.4">
    <property type="protein sequence ID" value="Pp3c8_24390V3.4"/>
    <property type="gene ID" value="Pp3c8_24390"/>
</dbReference>
<dbReference type="RefSeq" id="XP_024382956.1">
    <property type="nucleotide sequence ID" value="XM_024527188.2"/>
</dbReference>
<evidence type="ECO:0000313" key="1">
    <source>
        <dbReference type="EMBL" id="PNR50115.1"/>
    </source>
</evidence>
<reference evidence="1 3" key="1">
    <citation type="journal article" date="2008" name="Science">
        <title>The Physcomitrella genome reveals evolutionary insights into the conquest of land by plants.</title>
        <authorList>
            <person name="Rensing S."/>
            <person name="Lang D."/>
            <person name="Zimmer A."/>
            <person name="Terry A."/>
            <person name="Salamov A."/>
            <person name="Shapiro H."/>
            <person name="Nishiyama T."/>
            <person name="Perroud P.-F."/>
            <person name="Lindquist E."/>
            <person name="Kamisugi Y."/>
            <person name="Tanahashi T."/>
            <person name="Sakakibara K."/>
            <person name="Fujita T."/>
            <person name="Oishi K."/>
            <person name="Shin-I T."/>
            <person name="Kuroki Y."/>
            <person name="Toyoda A."/>
            <person name="Suzuki Y."/>
            <person name="Hashimoto A."/>
            <person name="Yamaguchi K."/>
            <person name="Sugano A."/>
            <person name="Kohara Y."/>
            <person name="Fujiyama A."/>
            <person name="Anterola A."/>
            <person name="Aoki S."/>
            <person name="Ashton N."/>
            <person name="Barbazuk W.B."/>
            <person name="Barker E."/>
            <person name="Bennetzen J."/>
            <person name="Bezanilla M."/>
            <person name="Blankenship R."/>
            <person name="Cho S.H."/>
            <person name="Dutcher S."/>
            <person name="Estelle M."/>
            <person name="Fawcett J.A."/>
            <person name="Gundlach H."/>
            <person name="Hanada K."/>
            <person name="Heyl A."/>
            <person name="Hicks K.A."/>
            <person name="Hugh J."/>
            <person name="Lohr M."/>
            <person name="Mayer K."/>
            <person name="Melkozernov A."/>
            <person name="Murata T."/>
            <person name="Nelson D."/>
            <person name="Pils B."/>
            <person name="Prigge M."/>
            <person name="Reiss B."/>
            <person name="Renner T."/>
            <person name="Rombauts S."/>
            <person name="Rushton P."/>
            <person name="Sanderfoot A."/>
            <person name="Schween G."/>
            <person name="Shiu S.-H."/>
            <person name="Stueber K."/>
            <person name="Theodoulou F.L."/>
            <person name="Tu H."/>
            <person name="Van de Peer Y."/>
            <person name="Verrier P.J."/>
            <person name="Waters E."/>
            <person name="Wood A."/>
            <person name="Yang L."/>
            <person name="Cove D."/>
            <person name="Cuming A."/>
            <person name="Hasebe M."/>
            <person name="Lucas S."/>
            <person name="Mishler D.B."/>
            <person name="Reski R."/>
            <person name="Grigoriev I."/>
            <person name="Quatrano R.S."/>
            <person name="Boore J.L."/>
        </authorList>
    </citation>
    <scope>NUCLEOTIDE SEQUENCE [LARGE SCALE GENOMIC DNA]</scope>
    <source>
        <strain evidence="2 3">cv. Gransden 2004</strain>
    </source>
</reference>
<dbReference type="OMA" id="WNFIKSC"/>
<dbReference type="Gramene" id="Pp3c8_24390V3.7">
    <property type="protein sequence ID" value="Pp3c8_24390V3.7"/>
    <property type="gene ID" value="Pp3c8_24390"/>
</dbReference>
<keyword evidence="3" id="KW-1185">Reference proteome</keyword>
<name>A0A2K1K8K8_PHYPA</name>
<dbReference type="Proteomes" id="UP000006727">
    <property type="component" value="Chromosome 8"/>
</dbReference>
<dbReference type="Gramene" id="Pp3c8_24390V3.10">
    <property type="protein sequence ID" value="Pp3c8_24390V3.10"/>
    <property type="gene ID" value="Pp3c8_24390"/>
</dbReference>
<dbReference type="EnsemblPlants" id="Pp3c8_24390V3.7">
    <property type="protein sequence ID" value="Pp3c8_24390V3.7"/>
    <property type="gene ID" value="Pp3c8_24390"/>
</dbReference>
<dbReference type="Gramene" id="Pp3c8_24390V3.1">
    <property type="protein sequence ID" value="Pp3c8_24390V3.1"/>
    <property type="gene ID" value="Pp3c8_24390"/>
</dbReference>
<organism evidence="1">
    <name type="scientific">Physcomitrium patens</name>
    <name type="common">Spreading-leaved earth moss</name>
    <name type="synonym">Physcomitrella patens</name>
    <dbReference type="NCBI Taxonomy" id="3218"/>
    <lineage>
        <taxon>Eukaryota</taxon>
        <taxon>Viridiplantae</taxon>
        <taxon>Streptophyta</taxon>
        <taxon>Embryophyta</taxon>
        <taxon>Bryophyta</taxon>
        <taxon>Bryophytina</taxon>
        <taxon>Bryopsida</taxon>
        <taxon>Funariidae</taxon>
        <taxon>Funariales</taxon>
        <taxon>Funariaceae</taxon>
        <taxon>Physcomitrium</taxon>
    </lineage>
</organism>
<dbReference type="Gramene" id="Pp3c8_24390V3.6">
    <property type="protein sequence ID" value="Pp3c8_24390V3.6"/>
    <property type="gene ID" value="Pp3c8_24390"/>
</dbReference>
<sequence length="392" mass="45375">MVICEAVERTGRSAEGRMGGRSLQRRELTPSSFRKKLTQEVQRKLQKALDYPAQRGELLRQLFTDVALEVDKRALERLYGSSQAADGVENGGSVNANGTYPRPCFYEIFAQHYTQVPEDGKEILPLFLQLWSQSFVSQIFALLFHRWLFEIPREESEGFLRYSTAFVEGASNIFWIDLQSNVRRFYSMFNYTFEEVVLDSERLTRVPIQARQDLLLLVSRYLLYYEPADRLGYYLKNVPKSSNVVLEPADMFVTELTDQLQKVKVEPVLLHYLSSMKALKGVELRATTSTRLKTALYSFTAPGGPMYPTRPVRHAAWETLDVLFPIGRHSRHLISLFFRLLHPYYWPVSAWNFTITTIKALYAKILNTVFEIFAIILMGFERILGVRRVVHD</sequence>
<dbReference type="PANTHER" id="PTHR48146">
    <property type="entry name" value="K-STIMULATED PYROPHOSPHATE-ENERGIZED SODIUM PUMP PROTEIN"/>
    <property type="match status" value="1"/>
</dbReference>
<dbReference type="EMBL" id="ABEU02000008">
    <property type="protein sequence ID" value="PNR50115.1"/>
    <property type="molecule type" value="Genomic_DNA"/>
</dbReference>
<reference evidence="1 3" key="2">
    <citation type="journal article" date="2018" name="Plant J.">
        <title>The Physcomitrella patens chromosome-scale assembly reveals moss genome structure and evolution.</title>
        <authorList>
            <person name="Lang D."/>
            <person name="Ullrich K.K."/>
            <person name="Murat F."/>
            <person name="Fuchs J."/>
            <person name="Jenkins J."/>
            <person name="Haas F.B."/>
            <person name="Piednoel M."/>
            <person name="Gundlach H."/>
            <person name="Van Bel M."/>
            <person name="Meyberg R."/>
            <person name="Vives C."/>
            <person name="Morata J."/>
            <person name="Symeonidi A."/>
            <person name="Hiss M."/>
            <person name="Muchero W."/>
            <person name="Kamisugi Y."/>
            <person name="Saleh O."/>
            <person name="Blanc G."/>
            <person name="Decker E.L."/>
            <person name="van Gessel N."/>
            <person name="Grimwood J."/>
            <person name="Hayes R.D."/>
            <person name="Graham S.W."/>
            <person name="Gunter L.E."/>
            <person name="McDaniel S.F."/>
            <person name="Hoernstein S.N.W."/>
            <person name="Larsson A."/>
            <person name="Li F.W."/>
            <person name="Perroud P.F."/>
            <person name="Phillips J."/>
            <person name="Ranjan P."/>
            <person name="Rokshar D.S."/>
            <person name="Rothfels C.J."/>
            <person name="Schneider L."/>
            <person name="Shu S."/>
            <person name="Stevenson D.W."/>
            <person name="Thummler F."/>
            <person name="Tillich M."/>
            <person name="Villarreal Aguilar J.C."/>
            <person name="Widiez T."/>
            <person name="Wong G.K."/>
            <person name="Wymore A."/>
            <person name="Zhang Y."/>
            <person name="Zimmer A.D."/>
            <person name="Quatrano R.S."/>
            <person name="Mayer K.F.X."/>
            <person name="Goodstein D."/>
            <person name="Casacuberta J.M."/>
            <person name="Vandepoele K."/>
            <person name="Reski R."/>
            <person name="Cuming A.C."/>
            <person name="Tuskan G.A."/>
            <person name="Maumus F."/>
            <person name="Salse J."/>
            <person name="Schmutz J."/>
            <person name="Rensing S.A."/>
        </authorList>
    </citation>
    <scope>NUCLEOTIDE SEQUENCE [LARGE SCALE GENOMIC DNA]</scope>
    <source>
        <strain evidence="2 3">cv. Gransden 2004</strain>
    </source>
</reference>
<dbReference type="EnsemblPlants" id="Pp3c8_24390V3.5">
    <property type="protein sequence ID" value="Pp3c8_24390V3.5"/>
    <property type="gene ID" value="Pp3c8_24390"/>
</dbReference>
<reference evidence="2" key="3">
    <citation type="submission" date="2020-12" db="UniProtKB">
        <authorList>
            <consortium name="EnsemblPlants"/>
        </authorList>
    </citation>
    <scope>IDENTIFICATION</scope>
</reference>
<accession>A0A2K1K8K8</accession>
<dbReference type="EnsemblPlants" id="Pp3c8_24390V3.1">
    <property type="protein sequence ID" value="Pp3c8_24390V3.1"/>
    <property type="gene ID" value="Pp3c8_24390"/>
</dbReference>
<dbReference type="PaxDb" id="3218-PP1S221_50V6.2"/>
<dbReference type="KEGG" id="ppp:112285875"/>
<gene>
    <name evidence="2" type="primary">LOC112285875</name>
    <name evidence="1" type="ORF">PHYPA_012012</name>
</gene>
<dbReference type="Gramene" id="Pp3c8_24390V3.9">
    <property type="protein sequence ID" value="Pp3c8_24390V3.9"/>
    <property type="gene ID" value="Pp3c8_24390"/>
</dbReference>
<protein>
    <submittedName>
        <fullName evidence="1 2">Uncharacterized protein</fullName>
    </submittedName>
</protein>
<evidence type="ECO:0000313" key="3">
    <source>
        <dbReference type="Proteomes" id="UP000006727"/>
    </source>
</evidence>
<dbReference type="EnsemblPlants" id="Pp3c8_24390V3.10">
    <property type="protein sequence ID" value="Pp3c8_24390V3.10"/>
    <property type="gene ID" value="Pp3c8_24390"/>
</dbReference>
<proteinExistence type="predicted"/>